<gene>
    <name evidence="1" type="ORF">Sradi_4362000</name>
</gene>
<accession>A0AAW2NPA6</accession>
<reference evidence="1" key="2">
    <citation type="journal article" date="2024" name="Plant">
        <title>Genomic evolution and insights into agronomic trait innovations of Sesamum species.</title>
        <authorList>
            <person name="Miao H."/>
            <person name="Wang L."/>
            <person name="Qu L."/>
            <person name="Liu H."/>
            <person name="Sun Y."/>
            <person name="Le M."/>
            <person name="Wang Q."/>
            <person name="Wei S."/>
            <person name="Zheng Y."/>
            <person name="Lin W."/>
            <person name="Duan Y."/>
            <person name="Cao H."/>
            <person name="Xiong S."/>
            <person name="Wang X."/>
            <person name="Wei L."/>
            <person name="Li C."/>
            <person name="Ma Q."/>
            <person name="Ju M."/>
            <person name="Zhao R."/>
            <person name="Li G."/>
            <person name="Mu C."/>
            <person name="Tian Q."/>
            <person name="Mei H."/>
            <person name="Zhang T."/>
            <person name="Gao T."/>
            <person name="Zhang H."/>
        </authorList>
    </citation>
    <scope>NUCLEOTIDE SEQUENCE</scope>
    <source>
        <strain evidence="1">G02</strain>
    </source>
</reference>
<proteinExistence type="predicted"/>
<reference evidence="1" key="1">
    <citation type="submission" date="2020-06" db="EMBL/GenBank/DDBJ databases">
        <authorList>
            <person name="Li T."/>
            <person name="Hu X."/>
            <person name="Zhang T."/>
            <person name="Song X."/>
            <person name="Zhang H."/>
            <person name="Dai N."/>
            <person name="Sheng W."/>
            <person name="Hou X."/>
            <person name="Wei L."/>
        </authorList>
    </citation>
    <scope>NUCLEOTIDE SEQUENCE</scope>
    <source>
        <strain evidence="1">G02</strain>
        <tissue evidence="1">Leaf</tissue>
    </source>
</reference>
<comment type="caution">
    <text evidence="1">The sequence shown here is derived from an EMBL/GenBank/DDBJ whole genome shotgun (WGS) entry which is preliminary data.</text>
</comment>
<evidence type="ECO:0000313" key="1">
    <source>
        <dbReference type="EMBL" id="KAL0345307.1"/>
    </source>
</evidence>
<dbReference type="EMBL" id="JACGWJ010000019">
    <property type="protein sequence ID" value="KAL0345307.1"/>
    <property type="molecule type" value="Genomic_DNA"/>
</dbReference>
<sequence>MGEPICRTRNPGIAVAPGYCSTSRYNFEFGMLPSLQVAGLAKYNSARTNANPT</sequence>
<organism evidence="1">
    <name type="scientific">Sesamum radiatum</name>
    <name type="common">Black benniseed</name>
    <dbReference type="NCBI Taxonomy" id="300843"/>
    <lineage>
        <taxon>Eukaryota</taxon>
        <taxon>Viridiplantae</taxon>
        <taxon>Streptophyta</taxon>
        <taxon>Embryophyta</taxon>
        <taxon>Tracheophyta</taxon>
        <taxon>Spermatophyta</taxon>
        <taxon>Magnoliopsida</taxon>
        <taxon>eudicotyledons</taxon>
        <taxon>Gunneridae</taxon>
        <taxon>Pentapetalae</taxon>
        <taxon>asterids</taxon>
        <taxon>lamiids</taxon>
        <taxon>Lamiales</taxon>
        <taxon>Pedaliaceae</taxon>
        <taxon>Sesamum</taxon>
    </lineage>
</organism>
<dbReference type="AlphaFoldDB" id="A0AAW2NPA6"/>
<name>A0AAW2NPA6_SESRA</name>
<protein>
    <submittedName>
        <fullName evidence="1">Uncharacterized protein</fullName>
    </submittedName>
</protein>